<keyword evidence="2" id="KW-1185">Reference proteome</keyword>
<evidence type="ECO:0000313" key="2">
    <source>
        <dbReference type="Proteomes" id="UP001205185"/>
    </source>
</evidence>
<name>A0ABT1IC84_9PSEU</name>
<dbReference type="EMBL" id="JAMTCO010000006">
    <property type="protein sequence ID" value="MCP2270234.1"/>
    <property type="molecule type" value="Genomic_DNA"/>
</dbReference>
<reference evidence="1 2" key="1">
    <citation type="submission" date="2022-06" db="EMBL/GenBank/DDBJ databases">
        <title>Genomic Encyclopedia of Archaeal and Bacterial Type Strains, Phase II (KMG-II): from individual species to whole genera.</title>
        <authorList>
            <person name="Goeker M."/>
        </authorList>
    </citation>
    <scope>NUCLEOTIDE SEQUENCE [LARGE SCALE GENOMIC DNA]</scope>
    <source>
        <strain evidence="1 2">DSM 44255</strain>
    </source>
</reference>
<protein>
    <submittedName>
        <fullName evidence="1">Uncharacterized protein</fullName>
    </submittedName>
</protein>
<organism evidence="1 2">
    <name type="scientific">Actinokineospora diospyrosa</name>
    <dbReference type="NCBI Taxonomy" id="103728"/>
    <lineage>
        <taxon>Bacteria</taxon>
        <taxon>Bacillati</taxon>
        <taxon>Actinomycetota</taxon>
        <taxon>Actinomycetes</taxon>
        <taxon>Pseudonocardiales</taxon>
        <taxon>Pseudonocardiaceae</taxon>
        <taxon>Actinokineospora</taxon>
    </lineage>
</organism>
<sequence>MKGGVGDLEVAAGIIARLRKARLTPVYCGATILRVGGLELTVG</sequence>
<dbReference type="Proteomes" id="UP001205185">
    <property type="component" value="Unassembled WGS sequence"/>
</dbReference>
<evidence type="ECO:0000313" key="1">
    <source>
        <dbReference type="EMBL" id="MCP2270234.1"/>
    </source>
</evidence>
<accession>A0ABT1IC84</accession>
<gene>
    <name evidence="1" type="ORF">LV75_002735</name>
</gene>
<proteinExistence type="predicted"/>
<comment type="caution">
    <text evidence="1">The sequence shown here is derived from an EMBL/GenBank/DDBJ whole genome shotgun (WGS) entry which is preliminary data.</text>
</comment>